<evidence type="ECO:0000313" key="7">
    <source>
        <dbReference type="Proteomes" id="UP000819052"/>
    </source>
</evidence>
<evidence type="ECO:0000259" key="5">
    <source>
        <dbReference type="PROSITE" id="PS50931"/>
    </source>
</evidence>
<dbReference type="InterPro" id="IPR036390">
    <property type="entry name" value="WH_DNA-bd_sf"/>
</dbReference>
<evidence type="ECO:0000256" key="4">
    <source>
        <dbReference type="ARBA" id="ARBA00023163"/>
    </source>
</evidence>
<reference evidence="6 7" key="1">
    <citation type="submission" date="2019-09" db="EMBL/GenBank/DDBJ databases">
        <title>Taxonomy of Antarctic Massilia spp.: description of Massilia rubra sp. nov., Massilia aquatica sp. nov., Massilia mucilaginosa sp. nov., Massilia frigida sp. nov. isolated from streams, lakes and regoliths.</title>
        <authorList>
            <person name="Holochova P."/>
            <person name="Sedlacek I."/>
            <person name="Kralova S."/>
            <person name="Maslanova I."/>
            <person name="Busse H.-J."/>
            <person name="Stankova E."/>
            <person name="Vrbovska V."/>
            <person name="Kovarovic V."/>
            <person name="Bartak M."/>
            <person name="Svec P."/>
            <person name="Pantucek R."/>
        </authorList>
    </citation>
    <scope>NUCLEOTIDE SEQUENCE [LARGE SCALE GENOMIC DNA]</scope>
    <source>
        <strain evidence="6 7">CCM 8693</strain>
    </source>
</reference>
<gene>
    <name evidence="6" type="ORF">F1609_26930</name>
</gene>
<dbReference type="InterPro" id="IPR050176">
    <property type="entry name" value="LTTR"/>
</dbReference>
<accession>A0ABX0MFV4</accession>
<keyword evidence="3" id="KW-0238">DNA-binding</keyword>
<feature type="domain" description="HTH lysR-type" evidence="5">
    <location>
        <begin position="24"/>
        <end position="81"/>
    </location>
</feature>
<dbReference type="SUPFAM" id="SSF53850">
    <property type="entry name" value="Periplasmic binding protein-like II"/>
    <property type="match status" value="1"/>
</dbReference>
<comment type="similarity">
    <text evidence="1">Belongs to the LysR transcriptional regulatory family.</text>
</comment>
<dbReference type="PANTHER" id="PTHR30579:SF3">
    <property type="entry name" value="TRANSCRIPTIONAL REGULATORY PROTEIN"/>
    <property type="match status" value="1"/>
</dbReference>
<proteinExistence type="inferred from homology"/>
<dbReference type="Gene3D" id="1.10.10.10">
    <property type="entry name" value="Winged helix-like DNA-binding domain superfamily/Winged helix DNA-binding domain"/>
    <property type="match status" value="1"/>
</dbReference>
<dbReference type="InterPro" id="IPR000847">
    <property type="entry name" value="LysR_HTH_N"/>
</dbReference>
<organism evidence="6 7">
    <name type="scientific">Massilia aquatica</name>
    <dbReference type="NCBI Taxonomy" id="2609000"/>
    <lineage>
        <taxon>Bacteria</taxon>
        <taxon>Pseudomonadati</taxon>
        <taxon>Pseudomonadota</taxon>
        <taxon>Betaproteobacteria</taxon>
        <taxon>Burkholderiales</taxon>
        <taxon>Oxalobacteraceae</taxon>
        <taxon>Telluria group</taxon>
        <taxon>Massilia</taxon>
    </lineage>
</organism>
<name>A0ABX0MFV4_9BURK</name>
<dbReference type="PROSITE" id="PS50931">
    <property type="entry name" value="HTH_LYSR"/>
    <property type="match status" value="1"/>
</dbReference>
<sequence length="317" mass="35334">MIAYSINAHIEVKSRHHAPNMKHMNWDDLRLLSLIAQEGTLRGAARKAGLSPATLSRRLDALEEAVGQKLVERFQGGCIPTAFGADVFALADQMGEIALEVERTRDRQDAHAASGVVRINTDEWLSYFLTTRFAPFHEAYPNIEVEIVTSHRPYNLARREADIAIRPYRPEQLDLVTRHMGTLSFGLYCSRDVATRHAAAFASQQWASMPFVGFDEPRAEFQSDRWLRALPGGPVPWMRCSYGLGILDGVAHGAGLGVLATFLANDQHDLVAAIAHIPELDQDIWLSMHGGLRTSARVRAVVDFMGQVFSQYRETGR</sequence>
<evidence type="ECO:0000256" key="3">
    <source>
        <dbReference type="ARBA" id="ARBA00023125"/>
    </source>
</evidence>
<dbReference type="Pfam" id="PF00126">
    <property type="entry name" value="HTH_1"/>
    <property type="match status" value="1"/>
</dbReference>
<dbReference type="Gene3D" id="3.40.190.290">
    <property type="match status" value="1"/>
</dbReference>
<comment type="caution">
    <text evidence="6">The sequence shown here is derived from an EMBL/GenBank/DDBJ whole genome shotgun (WGS) entry which is preliminary data.</text>
</comment>
<evidence type="ECO:0000313" key="6">
    <source>
        <dbReference type="EMBL" id="NHZ43773.1"/>
    </source>
</evidence>
<dbReference type="Pfam" id="PF03466">
    <property type="entry name" value="LysR_substrate"/>
    <property type="match status" value="1"/>
</dbReference>
<evidence type="ECO:0000256" key="1">
    <source>
        <dbReference type="ARBA" id="ARBA00009437"/>
    </source>
</evidence>
<dbReference type="InterPro" id="IPR005119">
    <property type="entry name" value="LysR_subst-bd"/>
</dbReference>
<keyword evidence="2" id="KW-0805">Transcription regulation</keyword>
<dbReference type="EMBL" id="VVIW01000023">
    <property type="protein sequence ID" value="NHZ43773.1"/>
    <property type="molecule type" value="Genomic_DNA"/>
</dbReference>
<dbReference type="SUPFAM" id="SSF46785">
    <property type="entry name" value="Winged helix' DNA-binding domain"/>
    <property type="match status" value="1"/>
</dbReference>
<keyword evidence="4" id="KW-0804">Transcription</keyword>
<keyword evidence="7" id="KW-1185">Reference proteome</keyword>
<evidence type="ECO:0000256" key="2">
    <source>
        <dbReference type="ARBA" id="ARBA00023015"/>
    </source>
</evidence>
<dbReference type="Proteomes" id="UP000819052">
    <property type="component" value="Unassembled WGS sequence"/>
</dbReference>
<dbReference type="InterPro" id="IPR036388">
    <property type="entry name" value="WH-like_DNA-bd_sf"/>
</dbReference>
<protein>
    <submittedName>
        <fullName evidence="6">LysR family transcriptional regulator</fullName>
    </submittedName>
</protein>
<dbReference type="PANTHER" id="PTHR30579">
    <property type="entry name" value="TRANSCRIPTIONAL REGULATOR"/>
    <property type="match status" value="1"/>
</dbReference>